<dbReference type="WBParaSite" id="Hba_07082">
    <property type="protein sequence ID" value="Hba_07082"/>
    <property type="gene ID" value="Hba_07082"/>
</dbReference>
<sequence length="106" mass="12467">MYKMSAADRRQRLMKRVHTLQSEDQQTSTRGSSLELDSHRSSFHSEDEGEKQIDTSKLFVPDIKALGLDRGETPPHKRDMIEKIPMRARSQSWLIRTRHLLHEERV</sequence>
<evidence type="ECO:0000313" key="2">
    <source>
        <dbReference type="Proteomes" id="UP000095283"/>
    </source>
</evidence>
<protein>
    <submittedName>
        <fullName evidence="3">Uncharacterized protein</fullName>
    </submittedName>
</protein>
<feature type="compositionally biased region" description="Polar residues" evidence="1">
    <location>
        <begin position="19"/>
        <end position="32"/>
    </location>
</feature>
<proteinExistence type="predicted"/>
<dbReference type="AlphaFoldDB" id="A0A1I7WPL2"/>
<name>A0A1I7WPL2_HETBA</name>
<feature type="compositionally biased region" description="Basic and acidic residues" evidence="1">
    <location>
        <begin position="1"/>
        <end position="11"/>
    </location>
</feature>
<reference evidence="3" key="1">
    <citation type="submission" date="2016-11" db="UniProtKB">
        <authorList>
            <consortium name="WormBaseParasite"/>
        </authorList>
    </citation>
    <scope>IDENTIFICATION</scope>
</reference>
<organism evidence="2 3">
    <name type="scientific">Heterorhabditis bacteriophora</name>
    <name type="common">Entomopathogenic nematode worm</name>
    <dbReference type="NCBI Taxonomy" id="37862"/>
    <lineage>
        <taxon>Eukaryota</taxon>
        <taxon>Metazoa</taxon>
        <taxon>Ecdysozoa</taxon>
        <taxon>Nematoda</taxon>
        <taxon>Chromadorea</taxon>
        <taxon>Rhabditida</taxon>
        <taxon>Rhabditina</taxon>
        <taxon>Rhabditomorpha</taxon>
        <taxon>Strongyloidea</taxon>
        <taxon>Heterorhabditidae</taxon>
        <taxon>Heterorhabditis</taxon>
    </lineage>
</organism>
<accession>A0A1I7WPL2</accession>
<feature type="region of interest" description="Disordered" evidence="1">
    <location>
        <begin position="1"/>
        <end position="54"/>
    </location>
</feature>
<feature type="compositionally biased region" description="Basic and acidic residues" evidence="1">
    <location>
        <begin position="36"/>
        <end position="54"/>
    </location>
</feature>
<dbReference type="Proteomes" id="UP000095283">
    <property type="component" value="Unplaced"/>
</dbReference>
<keyword evidence="2" id="KW-1185">Reference proteome</keyword>
<evidence type="ECO:0000256" key="1">
    <source>
        <dbReference type="SAM" id="MobiDB-lite"/>
    </source>
</evidence>
<evidence type="ECO:0000313" key="3">
    <source>
        <dbReference type="WBParaSite" id="Hba_07082"/>
    </source>
</evidence>